<evidence type="ECO:0000313" key="2">
    <source>
        <dbReference type="Proteomes" id="UP000815677"/>
    </source>
</evidence>
<reference evidence="1" key="1">
    <citation type="submission" date="2014-09" db="EMBL/GenBank/DDBJ databases">
        <title>Genome sequence of the luminous mushroom Mycena chlorophos for searching fungal bioluminescence genes.</title>
        <authorList>
            <person name="Tanaka Y."/>
            <person name="Kasuga D."/>
            <person name="Oba Y."/>
            <person name="Hase S."/>
            <person name="Sato K."/>
            <person name="Oba Y."/>
            <person name="Sakakibara Y."/>
        </authorList>
    </citation>
    <scope>NUCLEOTIDE SEQUENCE</scope>
</reference>
<protein>
    <submittedName>
        <fullName evidence="1">Uncharacterized protein</fullName>
    </submittedName>
</protein>
<sequence>MAAACGDVDLHGWCQHQQSLMLYSLSETDPEDINWLMLLATSYGGEFLRNYVYPQLTAQFLPTQTFWLPFLRQLHQHRARIPCMNPKTVYDVIEEGLHHVLVAVTLKLDHDADGDARLVADVLRCSLDVDHGTRLCADVVGSMRDAIANEESQGAPALEEYYDVLCDLFIEYFATRRECHAYGWLQGFFLDAVVFMLSEGQLEGPRLEKLVQIIRCAGGASVLNILFKFQPHILRRHSAESLQAFARAVLVLKQDDDEFEYTVMKAFVVGAALDAIELRPPSSHKAIEGVEFAFEMQASSATVASFLARVLSACSELEHADVLVAVDVLTDLHSRGMSLSHPFLRDFSASVVCLFSRSLVLLPVPKSITAIRCRNKQCPECLELRAFLEDDTKTLLCMRKKLSLRSHIETQLHSAGLAAAGVTWQSVKPTVTRCELQITKPREFLSPQPSVEDRTRGAALMTLLGDVETQRQILGQDYDRIARLFGIDVATKQNS</sequence>
<organism evidence="1 2">
    <name type="scientific">Mycena chlorophos</name>
    <name type="common">Agaric fungus</name>
    <name type="synonym">Agaricus chlorophos</name>
    <dbReference type="NCBI Taxonomy" id="658473"/>
    <lineage>
        <taxon>Eukaryota</taxon>
        <taxon>Fungi</taxon>
        <taxon>Dikarya</taxon>
        <taxon>Basidiomycota</taxon>
        <taxon>Agaricomycotina</taxon>
        <taxon>Agaricomycetes</taxon>
        <taxon>Agaricomycetidae</taxon>
        <taxon>Agaricales</taxon>
        <taxon>Marasmiineae</taxon>
        <taxon>Mycenaceae</taxon>
        <taxon>Mycena</taxon>
    </lineage>
</organism>
<accession>A0ABQ0LXX3</accession>
<proteinExistence type="predicted"/>
<dbReference type="EMBL" id="DF849190">
    <property type="protein sequence ID" value="GAT55971.1"/>
    <property type="molecule type" value="Genomic_DNA"/>
</dbReference>
<dbReference type="Proteomes" id="UP000815677">
    <property type="component" value="Unassembled WGS sequence"/>
</dbReference>
<evidence type="ECO:0000313" key="1">
    <source>
        <dbReference type="EMBL" id="GAT55971.1"/>
    </source>
</evidence>
<keyword evidence="2" id="KW-1185">Reference proteome</keyword>
<gene>
    <name evidence="1" type="ORF">MCHLO_12683</name>
</gene>
<name>A0ABQ0LXX3_MYCCL</name>